<dbReference type="PRINTS" id="PR00109">
    <property type="entry name" value="TYRKINASE"/>
</dbReference>
<dbReference type="EC" id="2.7.10.2" evidence="12"/>
<dbReference type="InterPro" id="IPR017441">
    <property type="entry name" value="Protein_kinase_ATP_BS"/>
</dbReference>
<dbReference type="SMART" id="SM00252">
    <property type="entry name" value="SH2"/>
    <property type="match status" value="1"/>
</dbReference>
<organism evidence="16 17">
    <name type="scientific">Cichlidogyrus casuarinus</name>
    <dbReference type="NCBI Taxonomy" id="1844966"/>
    <lineage>
        <taxon>Eukaryota</taxon>
        <taxon>Metazoa</taxon>
        <taxon>Spiralia</taxon>
        <taxon>Lophotrochozoa</taxon>
        <taxon>Platyhelminthes</taxon>
        <taxon>Monogenea</taxon>
        <taxon>Monopisthocotylea</taxon>
        <taxon>Dactylogyridea</taxon>
        <taxon>Ancyrocephalidae</taxon>
        <taxon>Cichlidogyrus</taxon>
    </lineage>
</organism>
<dbReference type="InterPro" id="IPR001452">
    <property type="entry name" value="SH3_domain"/>
</dbReference>
<evidence type="ECO:0000259" key="14">
    <source>
        <dbReference type="PROSITE" id="PS50002"/>
    </source>
</evidence>
<dbReference type="Gene3D" id="3.30.200.20">
    <property type="entry name" value="Phosphorylase Kinase, domain 1"/>
    <property type="match status" value="1"/>
</dbReference>
<evidence type="ECO:0000256" key="7">
    <source>
        <dbReference type="ARBA" id="ARBA00023137"/>
    </source>
</evidence>
<dbReference type="InterPro" id="IPR011009">
    <property type="entry name" value="Kinase-like_dom_sf"/>
</dbReference>
<dbReference type="FunFam" id="3.30.200.20:FF:000037">
    <property type="entry name" value="Tyrosine-protein kinase"/>
    <property type="match status" value="1"/>
</dbReference>
<keyword evidence="6 9" id="KW-0727">SH2 domain</keyword>
<dbReference type="InterPro" id="IPR036028">
    <property type="entry name" value="SH3-like_dom_sf"/>
</dbReference>
<keyword evidence="4 12" id="KW-0418">Kinase</keyword>
<evidence type="ECO:0000256" key="10">
    <source>
        <dbReference type="PROSITE-ProRule" id="PRU00192"/>
    </source>
</evidence>
<dbReference type="Gene3D" id="3.30.505.10">
    <property type="entry name" value="SH2 domain"/>
    <property type="match status" value="1"/>
</dbReference>
<evidence type="ECO:0000256" key="1">
    <source>
        <dbReference type="ARBA" id="ARBA00022443"/>
    </source>
</evidence>
<dbReference type="InterPro" id="IPR020635">
    <property type="entry name" value="Tyr_kinase_cat_dom"/>
</dbReference>
<dbReference type="PRINTS" id="PR00401">
    <property type="entry name" value="SH2DOMAIN"/>
</dbReference>
<dbReference type="PROSITE" id="PS00107">
    <property type="entry name" value="PROTEIN_KINASE_ATP"/>
    <property type="match status" value="1"/>
</dbReference>
<evidence type="ECO:0000256" key="3">
    <source>
        <dbReference type="ARBA" id="ARBA00022741"/>
    </source>
</evidence>
<dbReference type="InterPro" id="IPR008266">
    <property type="entry name" value="Tyr_kinase_AS"/>
</dbReference>
<dbReference type="PROSITE" id="PS50001">
    <property type="entry name" value="SH2"/>
    <property type="match status" value="1"/>
</dbReference>
<evidence type="ECO:0000256" key="12">
    <source>
        <dbReference type="RuleBase" id="RU362096"/>
    </source>
</evidence>
<dbReference type="Pfam" id="PF00017">
    <property type="entry name" value="SH2"/>
    <property type="match status" value="1"/>
</dbReference>
<evidence type="ECO:0000256" key="4">
    <source>
        <dbReference type="ARBA" id="ARBA00022777"/>
    </source>
</evidence>
<dbReference type="SUPFAM" id="SSF55550">
    <property type="entry name" value="SH2 domain"/>
    <property type="match status" value="1"/>
</dbReference>
<comment type="caution">
    <text evidence="16">The sequence shown here is derived from an EMBL/GenBank/DDBJ whole genome shotgun (WGS) entry which is preliminary data.</text>
</comment>
<feature type="domain" description="Protein kinase" evidence="15">
    <location>
        <begin position="291"/>
        <end position="470"/>
    </location>
</feature>
<keyword evidence="5 11" id="KW-0067">ATP-binding</keyword>
<dbReference type="Gene3D" id="2.30.30.40">
    <property type="entry name" value="SH3 Domains"/>
    <property type="match status" value="1"/>
</dbReference>
<evidence type="ECO:0000256" key="2">
    <source>
        <dbReference type="ARBA" id="ARBA00022679"/>
    </source>
</evidence>
<dbReference type="PROSITE" id="PS00109">
    <property type="entry name" value="PROTEIN_KINASE_TYR"/>
    <property type="match status" value="1"/>
</dbReference>
<dbReference type="SUPFAM" id="SSF56112">
    <property type="entry name" value="Protein kinase-like (PK-like)"/>
    <property type="match status" value="1"/>
</dbReference>
<accession>A0ABD2PKX1</accession>
<evidence type="ECO:0000256" key="6">
    <source>
        <dbReference type="ARBA" id="ARBA00022999"/>
    </source>
</evidence>
<dbReference type="SUPFAM" id="SSF50044">
    <property type="entry name" value="SH3-domain"/>
    <property type="match status" value="1"/>
</dbReference>
<dbReference type="PROSITE" id="PS50011">
    <property type="entry name" value="PROTEIN_KINASE_DOM"/>
    <property type="match status" value="1"/>
</dbReference>
<evidence type="ECO:0000313" key="16">
    <source>
        <dbReference type="EMBL" id="KAL3308144.1"/>
    </source>
</evidence>
<dbReference type="SMART" id="SM00219">
    <property type="entry name" value="TyrKc"/>
    <property type="match status" value="1"/>
</dbReference>
<dbReference type="SMART" id="SM00326">
    <property type="entry name" value="SH3"/>
    <property type="match status" value="1"/>
</dbReference>
<dbReference type="EMBL" id="JBJKFK010005781">
    <property type="protein sequence ID" value="KAL3308144.1"/>
    <property type="molecule type" value="Genomic_DNA"/>
</dbReference>
<dbReference type="InterPro" id="IPR050198">
    <property type="entry name" value="Non-receptor_tyrosine_kinases"/>
</dbReference>
<evidence type="ECO:0000256" key="5">
    <source>
        <dbReference type="ARBA" id="ARBA00022840"/>
    </source>
</evidence>
<comment type="similarity">
    <text evidence="12">Belongs to the protein kinase superfamily. Tyr protein kinase family.</text>
</comment>
<reference evidence="16 17" key="1">
    <citation type="submission" date="2024-11" db="EMBL/GenBank/DDBJ databases">
        <title>Adaptive evolution of stress response genes in parasites aligns with host niche diversity.</title>
        <authorList>
            <person name="Hahn C."/>
            <person name="Resl P."/>
        </authorList>
    </citation>
    <scope>NUCLEOTIDE SEQUENCE [LARGE SCALE GENOMIC DNA]</scope>
    <source>
        <strain evidence="16">EGGRZ-B1_66</strain>
        <tissue evidence="16">Body</tissue>
    </source>
</reference>
<dbReference type="InterPro" id="IPR001245">
    <property type="entry name" value="Ser-Thr/Tyr_kinase_cat_dom"/>
</dbReference>
<evidence type="ECO:0000256" key="11">
    <source>
        <dbReference type="PROSITE-ProRule" id="PRU10141"/>
    </source>
</evidence>
<dbReference type="GO" id="GO:0005524">
    <property type="term" value="F:ATP binding"/>
    <property type="evidence" value="ECO:0007669"/>
    <property type="project" value="UniProtKB-UniRule"/>
</dbReference>
<feature type="domain" description="SH2" evidence="13">
    <location>
        <begin position="166"/>
        <end position="256"/>
    </location>
</feature>
<sequence>MGGGHSKVSVGAVGGLEKKSKKSFSQESYNRNSDASLNSEVHQLNQLSLNQHMTPLMVVLYDFTEVMENQVSIKRGQIVRRLATNNVRDWSEVEYPIVMDNMSTYRRGWVPTSYLAPADSNMAQNPQLFINALASTGKTSLSAIETGLPSLPSPPSLYNHLAHYPWFHNAISRDTAEQLLKSGITGSYLVRCSESKPGELSVTVRNNGRVYHYRISQDSTNKYYITDARRFQSISQLIEHHCNYADGLVCPLQFPAKKLPSSSNLYPSVNSASSSVGNLGLENWEIDRMQIIMKHKLGSGQYGDVYQAWWNKYNTTVAVKTVKQSDSNVNMVEFLKEAALMCNLRHKNLIQLLGVCTHEPPFYLVTEFMPFGNMLLYLRNSLSTDLPPKTLLHMAVQIAAGMAYLEAHNVIHRDLAARNCLVGENHLIKVADFGLARTVHNSIYTAHNGAKFPIKWTAPEGLSQYIFSSK</sequence>
<evidence type="ECO:0000256" key="9">
    <source>
        <dbReference type="PROSITE-ProRule" id="PRU00191"/>
    </source>
</evidence>
<keyword evidence="7 12" id="KW-0829">Tyrosine-protein kinase</keyword>
<dbReference type="AlphaFoldDB" id="A0ABD2PKX1"/>
<dbReference type="GO" id="GO:0004715">
    <property type="term" value="F:non-membrane spanning protein tyrosine kinase activity"/>
    <property type="evidence" value="ECO:0007669"/>
    <property type="project" value="UniProtKB-EC"/>
</dbReference>
<comment type="catalytic activity">
    <reaction evidence="8 12">
        <text>L-tyrosyl-[protein] + ATP = O-phospho-L-tyrosyl-[protein] + ADP + H(+)</text>
        <dbReference type="Rhea" id="RHEA:10596"/>
        <dbReference type="Rhea" id="RHEA-COMP:10136"/>
        <dbReference type="Rhea" id="RHEA-COMP:20101"/>
        <dbReference type="ChEBI" id="CHEBI:15378"/>
        <dbReference type="ChEBI" id="CHEBI:30616"/>
        <dbReference type="ChEBI" id="CHEBI:46858"/>
        <dbReference type="ChEBI" id="CHEBI:61978"/>
        <dbReference type="ChEBI" id="CHEBI:456216"/>
        <dbReference type="EC" id="2.7.10.2"/>
    </reaction>
</comment>
<feature type="domain" description="SH3" evidence="14">
    <location>
        <begin position="52"/>
        <end position="120"/>
    </location>
</feature>
<evidence type="ECO:0000256" key="8">
    <source>
        <dbReference type="ARBA" id="ARBA00051245"/>
    </source>
</evidence>
<name>A0ABD2PKX1_9PLAT</name>
<feature type="binding site" evidence="11">
    <location>
        <position position="320"/>
    </location>
    <ligand>
        <name>ATP</name>
        <dbReference type="ChEBI" id="CHEBI:30616"/>
    </ligand>
</feature>
<dbReference type="PANTHER" id="PTHR24418">
    <property type="entry name" value="TYROSINE-PROTEIN KINASE"/>
    <property type="match status" value="1"/>
</dbReference>
<protein>
    <recommendedName>
        <fullName evidence="12">Tyrosine-protein kinase</fullName>
        <ecNumber evidence="12">2.7.10.2</ecNumber>
    </recommendedName>
</protein>
<dbReference type="Pfam" id="PF07714">
    <property type="entry name" value="PK_Tyr_Ser-Thr"/>
    <property type="match status" value="1"/>
</dbReference>
<evidence type="ECO:0000259" key="13">
    <source>
        <dbReference type="PROSITE" id="PS50001"/>
    </source>
</evidence>
<dbReference type="PROSITE" id="PS50002">
    <property type="entry name" value="SH3"/>
    <property type="match status" value="1"/>
</dbReference>
<keyword evidence="3 11" id="KW-0547">Nucleotide-binding</keyword>
<dbReference type="InterPro" id="IPR000719">
    <property type="entry name" value="Prot_kinase_dom"/>
</dbReference>
<dbReference type="Gene3D" id="1.10.510.10">
    <property type="entry name" value="Transferase(Phosphotransferase) domain 1"/>
    <property type="match status" value="1"/>
</dbReference>
<proteinExistence type="inferred from homology"/>
<dbReference type="Proteomes" id="UP001626550">
    <property type="component" value="Unassembled WGS sequence"/>
</dbReference>
<dbReference type="InterPro" id="IPR000980">
    <property type="entry name" value="SH2"/>
</dbReference>
<evidence type="ECO:0000313" key="17">
    <source>
        <dbReference type="Proteomes" id="UP001626550"/>
    </source>
</evidence>
<keyword evidence="1 10" id="KW-0728">SH3 domain</keyword>
<gene>
    <name evidence="16" type="primary">ABL2_2</name>
    <name evidence="16" type="ORF">Ciccas_013329</name>
</gene>
<evidence type="ECO:0000259" key="15">
    <source>
        <dbReference type="PROSITE" id="PS50011"/>
    </source>
</evidence>
<dbReference type="InterPro" id="IPR036860">
    <property type="entry name" value="SH2_dom_sf"/>
</dbReference>
<keyword evidence="17" id="KW-1185">Reference proteome</keyword>
<keyword evidence="2 12" id="KW-0808">Transferase</keyword>